<feature type="domain" description="Fido" evidence="4">
    <location>
        <begin position="101"/>
        <end position="252"/>
    </location>
</feature>
<dbReference type="InterPro" id="IPR025758">
    <property type="entry name" value="Fic/DOC_N"/>
</dbReference>
<feature type="binding site" evidence="3">
    <location>
        <begin position="191"/>
        <end position="198"/>
    </location>
    <ligand>
        <name>ATP</name>
        <dbReference type="ChEBI" id="CHEBI:30616"/>
    </ligand>
</feature>
<dbReference type="Gene3D" id="1.10.3290.10">
    <property type="entry name" value="Fido-like domain"/>
    <property type="match status" value="1"/>
</dbReference>
<dbReference type="PATRIC" id="fig|1121448.10.peg.3089"/>
<dbReference type="SUPFAM" id="SSF140931">
    <property type="entry name" value="Fic-like"/>
    <property type="match status" value="1"/>
</dbReference>
<dbReference type="STRING" id="1121448.DGI_3128"/>
<gene>
    <name evidence="5" type="ORF">DGI_3128</name>
</gene>
<dbReference type="EMBL" id="CP006585">
    <property type="protein sequence ID" value="AGW14842.1"/>
    <property type="molecule type" value="Genomic_DNA"/>
</dbReference>
<evidence type="ECO:0000313" key="6">
    <source>
        <dbReference type="Proteomes" id="UP000016587"/>
    </source>
</evidence>
<reference evidence="5 6" key="1">
    <citation type="journal article" date="2013" name="J. Bacteriol.">
        <title>Roles of HynAB and Ech, the only two hydrogenases found in the model sulfate reducer Desulfovibrio gigas.</title>
        <authorList>
            <person name="Morais-Silva F.O."/>
            <person name="Santos C.I."/>
            <person name="Rodrigues R."/>
            <person name="Pereira I.A."/>
            <person name="Rodrigues-Pousada C."/>
        </authorList>
    </citation>
    <scope>NUCLEOTIDE SEQUENCE [LARGE SCALE GENOMIC DNA]</scope>
    <source>
        <strain evidence="6">ATCC 19364 / DSM 1382 / NCIMB 9332 / VKM B-1759</strain>
    </source>
</reference>
<evidence type="ECO:0000256" key="1">
    <source>
        <dbReference type="PIRSR" id="PIRSR038925-1"/>
    </source>
</evidence>
<evidence type="ECO:0000313" key="5">
    <source>
        <dbReference type="EMBL" id="AGW14842.1"/>
    </source>
</evidence>
<dbReference type="GO" id="GO:0005524">
    <property type="term" value="F:ATP binding"/>
    <property type="evidence" value="ECO:0007669"/>
    <property type="project" value="UniProtKB-KW"/>
</dbReference>
<organism evidence="5 6">
    <name type="scientific">Megalodesulfovibrio gigas (strain ATCC 19364 / DSM 1382 / NCIMB 9332 / VKM B-1759)</name>
    <name type="common">Desulfovibrio gigas</name>
    <dbReference type="NCBI Taxonomy" id="1121448"/>
    <lineage>
        <taxon>Bacteria</taxon>
        <taxon>Pseudomonadati</taxon>
        <taxon>Thermodesulfobacteriota</taxon>
        <taxon>Desulfovibrionia</taxon>
        <taxon>Desulfovibrionales</taxon>
        <taxon>Desulfovibrionaceae</taxon>
        <taxon>Megalodesulfovibrio</taxon>
    </lineage>
</organism>
<reference evidence="6" key="2">
    <citation type="submission" date="2013-07" db="EMBL/GenBank/DDBJ databases">
        <authorList>
            <person name="Morais-Silva F.O."/>
            <person name="Rezende A.M."/>
            <person name="Pimentel C."/>
            <person name="Resende D.M."/>
            <person name="Santos C.I."/>
            <person name="Clemente C."/>
            <person name="de Oliveira L.M."/>
            <person name="da Silva S.M."/>
            <person name="Costa D.A."/>
            <person name="Varela-Raposo A."/>
            <person name="Horacio E.C.A."/>
            <person name="Matos M."/>
            <person name="Flores O."/>
            <person name="Ruiz J.C."/>
            <person name="Rodrigues-Pousada C."/>
        </authorList>
    </citation>
    <scope>NUCLEOTIDE SEQUENCE [LARGE SCALE GENOMIC DNA]</scope>
    <source>
        <strain evidence="6">ATCC 19364 / DSM 1382 / NCIMB 9332 / VKM B-1759</strain>
    </source>
</reference>
<accession>T2GFW2</accession>
<feature type="binding site" evidence="1">
    <location>
        <begin position="192"/>
        <end position="198"/>
    </location>
    <ligand>
        <name>ATP</name>
        <dbReference type="ChEBI" id="CHEBI:30616"/>
    </ligand>
</feature>
<feature type="binding site" evidence="1">
    <location>
        <position position="229"/>
    </location>
    <ligand>
        <name>ATP</name>
        <dbReference type="ChEBI" id="CHEBI:30616"/>
    </ligand>
</feature>
<name>T2GFW2_MEGG1</name>
<dbReference type="PROSITE" id="PS51459">
    <property type="entry name" value="FIDO"/>
    <property type="match status" value="1"/>
</dbReference>
<dbReference type="Pfam" id="PF13784">
    <property type="entry name" value="Fic_N"/>
    <property type="match status" value="1"/>
</dbReference>
<keyword evidence="1" id="KW-0547">Nucleotide-binding</keyword>
<feature type="binding site" evidence="1">
    <location>
        <position position="187"/>
    </location>
    <ligand>
        <name>ATP</name>
        <dbReference type="ChEBI" id="CHEBI:30616"/>
    </ligand>
</feature>
<feature type="active site" evidence="2">
    <location>
        <position position="187"/>
    </location>
</feature>
<dbReference type="InterPro" id="IPR026287">
    <property type="entry name" value="SoFic-like"/>
</dbReference>
<dbReference type="PIRSF" id="PIRSF038925">
    <property type="entry name" value="AMP-prot_trans"/>
    <property type="match status" value="1"/>
</dbReference>
<dbReference type="Pfam" id="PF02661">
    <property type="entry name" value="Fic"/>
    <property type="match status" value="1"/>
</dbReference>
<protein>
    <submittedName>
        <fullName evidence="5">Putative Filamentation induced by cAMP protein Fic</fullName>
    </submittedName>
</protein>
<feature type="binding site" evidence="1">
    <location>
        <position position="52"/>
    </location>
    <ligand>
        <name>ATP</name>
        <dbReference type="ChEBI" id="CHEBI:30616"/>
    </ligand>
</feature>
<dbReference type="AlphaFoldDB" id="T2GFW2"/>
<dbReference type="HOGENOM" id="CLU_047250_1_1_7"/>
<dbReference type="InterPro" id="IPR003812">
    <property type="entry name" value="Fido"/>
</dbReference>
<dbReference type="InterPro" id="IPR040198">
    <property type="entry name" value="Fido_containing"/>
</dbReference>
<keyword evidence="6" id="KW-1185">Reference proteome</keyword>
<evidence type="ECO:0000259" key="4">
    <source>
        <dbReference type="PROSITE" id="PS51459"/>
    </source>
</evidence>
<sequence>MKGLDLSSALRLIVQANSALALFKGVLIGVPNPDVMLSPLAMQEAVLSSRIEGTQATVGDVFRYEAGEAPAQESRRNDVFEIINYRKALQVARAELETRPFTLNLLKRLHEILLDSVRGRNKARGQFRTVQNWIGGTGTTMEQAQFVPPEPARVPELLGNWESYYHHDEVDALVQLAIVHAQFEIIHPFLDGNGRLGRILVPLFLHEKGLLSSPVFYISTYLEEHRAAYIESLRQLDNSPESWIRWIEFFLGAIKVQAQRNTETAMAVMQLYATLKERVIECTRSQYAVPLLDQFFHRPVFTSTQIDLGPGGPTYARLSKMLLILREAGILQVIREGSGRRPQILSLHELVTMCEA</sequence>
<evidence type="ECO:0000256" key="2">
    <source>
        <dbReference type="PIRSR" id="PIRSR640198-1"/>
    </source>
</evidence>
<dbReference type="eggNOG" id="COG3177">
    <property type="taxonomic scope" value="Bacteria"/>
</dbReference>
<dbReference type="PANTHER" id="PTHR13504:SF38">
    <property type="entry name" value="FIDO DOMAIN-CONTAINING PROTEIN"/>
    <property type="match status" value="1"/>
</dbReference>
<keyword evidence="1" id="KW-0067">ATP-binding</keyword>
<evidence type="ECO:0000256" key="3">
    <source>
        <dbReference type="PIRSR" id="PIRSR640198-2"/>
    </source>
</evidence>
<dbReference type="Proteomes" id="UP000016587">
    <property type="component" value="Chromosome"/>
</dbReference>
<dbReference type="PANTHER" id="PTHR13504">
    <property type="entry name" value="FIDO DOMAIN-CONTAINING PROTEIN DDB_G0283145"/>
    <property type="match status" value="1"/>
</dbReference>
<dbReference type="KEGG" id="dgg:DGI_3128"/>
<proteinExistence type="predicted"/>
<dbReference type="InterPro" id="IPR036597">
    <property type="entry name" value="Fido-like_dom_sf"/>
</dbReference>